<keyword evidence="2" id="KW-0732">Signal</keyword>
<feature type="transmembrane region" description="Helical" evidence="1">
    <location>
        <begin position="448"/>
        <end position="469"/>
    </location>
</feature>
<name>A0A4V3SEJ8_OPIFE</name>
<evidence type="ECO:0000313" key="3">
    <source>
        <dbReference type="EMBL" id="TGZ64784.1"/>
    </source>
</evidence>
<feature type="chain" id="PRO_5036360226" evidence="2">
    <location>
        <begin position="24"/>
        <end position="471"/>
    </location>
</feature>
<protein>
    <submittedName>
        <fullName evidence="3">Uncharacterized protein</fullName>
    </submittedName>
</protein>
<gene>
    <name evidence="3" type="ORF">CRM22_006195</name>
</gene>
<comment type="caution">
    <text evidence="3">The sequence shown here is derived from an EMBL/GenBank/DDBJ whole genome shotgun (WGS) entry which is preliminary data.</text>
</comment>
<evidence type="ECO:0000256" key="1">
    <source>
        <dbReference type="SAM" id="Phobius"/>
    </source>
</evidence>
<evidence type="ECO:0000256" key="2">
    <source>
        <dbReference type="SAM" id="SignalP"/>
    </source>
</evidence>
<keyword evidence="1" id="KW-0472">Membrane</keyword>
<dbReference type="Proteomes" id="UP000308267">
    <property type="component" value="Unassembled WGS sequence"/>
</dbReference>
<dbReference type="EMBL" id="SJOL01006601">
    <property type="protein sequence ID" value="TGZ64785.1"/>
    <property type="molecule type" value="Genomic_DNA"/>
</dbReference>
<organism evidence="3 4">
    <name type="scientific">Opisthorchis felineus</name>
    <dbReference type="NCBI Taxonomy" id="147828"/>
    <lineage>
        <taxon>Eukaryota</taxon>
        <taxon>Metazoa</taxon>
        <taxon>Spiralia</taxon>
        <taxon>Lophotrochozoa</taxon>
        <taxon>Platyhelminthes</taxon>
        <taxon>Trematoda</taxon>
        <taxon>Digenea</taxon>
        <taxon>Opisthorchiida</taxon>
        <taxon>Opisthorchiata</taxon>
        <taxon>Opisthorchiidae</taxon>
        <taxon>Opisthorchis</taxon>
    </lineage>
</organism>
<proteinExistence type="predicted"/>
<reference evidence="3 4" key="1">
    <citation type="journal article" date="2019" name="BMC Genomics">
        <title>New insights from Opisthorchis felineus genome: update on genomics of the epidemiologically important liver flukes.</title>
        <authorList>
            <person name="Ershov N.I."/>
            <person name="Mordvinov V.A."/>
            <person name="Prokhortchouk E.B."/>
            <person name="Pakharukova M.Y."/>
            <person name="Gunbin K.V."/>
            <person name="Ustyantsev K."/>
            <person name="Genaev M.A."/>
            <person name="Blinov A.G."/>
            <person name="Mazur A."/>
            <person name="Boulygina E."/>
            <person name="Tsygankova S."/>
            <person name="Khrameeva E."/>
            <person name="Chekanov N."/>
            <person name="Fan G."/>
            <person name="Xiao A."/>
            <person name="Zhang H."/>
            <person name="Xu X."/>
            <person name="Yang H."/>
            <person name="Solovyev V."/>
            <person name="Lee S.M."/>
            <person name="Liu X."/>
            <person name="Afonnikov D.A."/>
            <person name="Skryabin K.G."/>
        </authorList>
    </citation>
    <scope>NUCLEOTIDE SEQUENCE [LARGE SCALE GENOMIC DNA]</scope>
    <source>
        <strain evidence="3">AK-0245</strain>
        <tissue evidence="3">Whole organism</tissue>
    </source>
</reference>
<dbReference type="AlphaFoldDB" id="A0A4V3SEJ8"/>
<feature type="signal peptide" evidence="2">
    <location>
        <begin position="1"/>
        <end position="23"/>
    </location>
</feature>
<evidence type="ECO:0000313" key="4">
    <source>
        <dbReference type="Proteomes" id="UP000308267"/>
    </source>
</evidence>
<dbReference type="OrthoDB" id="10403707at2759"/>
<keyword evidence="4" id="KW-1185">Reference proteome</keyword>
<sequence length="471" mass="53572">MHSVLHLLVWLCAPVANRHLVTATSPKEHKFEHNDPFGFNSLALMITDTIVFTASPGTTATWTTILEKWQHKFEGTDAQQIEGLLKHESLFENALISVKEISGSTNLEMRFAVQKSDFTTCTMSCVRHHAKRVVDYLTSPDATLSATFQDVKAGETEFDYIPKFDQHDQKFPYLEETDVDSDVRVKPDTKEQPVEALNIHYVLRKLPSEGLVMMYLLLHMYEFYQNGVEATMFRLTAFDDKTPAVTGAAIYAVPNSDKTELWMAACKRKFQRVLMLLPSLEFAATVKKSRRICKFGDPSALQLYVILEGQLDRTSNHKVWRDLQNERSKVYEEYMNATFESLYKALPMLQNIKSELHRLSFDSFKIDKNGNTNAVLTIIVDAKHLKRNGTLNPSFKMGSWIPPEVILTSTGDLLTKFEVQLKTTYRGDEYCWLDNTPPPTERPKGGGFVVYPLSMTILIPTLITTVNFAST</sequence>
<accession>A0A4V3SEJ8</accession>
<dbReference type="EMBL" id="SJOL01006601">
    <property type="protein sequence ID" value="TGZ64784.1"/>
    <property type="molecule type" value="Genomic_DNA"/>
</dbReference>
<keyword evidence="1" id="KW-1133">Transmembrane helix</keyword>
<keyword evidence="1" id="KW-0812">Transmembrane</keyword>